<feature type="region of interest" description="Disordered" evidence="1">
    <location>
        <begin position="1"/>
        <end position="30"/>
    </location>
</feature>
<protein>
    <submittedName>
        <fullName evidence="2">Uncharacterized protein</fullName>
    </submittedName>
</protein>
<dbReference type="AlphaFoldDB" id="A0A6A5GK83"/>
<dbReference type="EMBL" id="WUAV01000005">
    <property type="protein sequence ID" value="KAF1755124.1"/>
    <property type="molecule type" value="Genomic_DNA"/>
</dbReference>
<accession>A0A6A5GK83</accession>
<name>A0A6A5GK83_CAERE</name>
<dbReference type="KEGG" id="crq:GCK72_021693"/>
<dbReference type="GeneID" id="9807910"/>
<evidence type="ECO:0000313" key="2">
    <source>
        <dbReference type="EMBL" id="KAF1755124.1"/>
    </source>
</evidence>
<reference evidence="2 3" key="1">
    <citation type="submission" date="2019-12" db="EMBL/GenBank/DDBJ databases">
        <title>Chromosome-level assembly of the Caenorhabditis remanei genome.</title>
        <authorList>
            <person name="Teterina A.A."/>
            <person name="Willis J.H."/>
            <person name="Phillips P.C."/>
        </authorList>
    </citation>
    <scope>NUCLEOTIDE SEQUENCE [LARGE SCALE GENOMIC DNA]</scope>
    <source>
        <strain evidence="2 3">PX506</strain>
        <tissue evidence="2">Whole organism</tissue>
    </source>
</reference>
<feature type="compositionally biased region" description="Basic and acidic residues" evidence="1">
    <location>
        <begin position="62"/>
        <end position="73"/>
    </location>
</feature>
<dbReference type="CTD" id="9807910"/>
<gene>
    <name evidence="2" type="ORF">GCK72_021693</name>
</gene>
<feature type="region of interest" description="Disordered" evidence="1">
    <location>
        <begin position="130"/>
        <end position="158"/>
    </location>
</feature>
<organism evidence="2 3">
    <name type="scientific">Caenorhabditis remanei</name>
    <name type="common">Caenorhabditis vulgaris</name>
    <dbReference type="NCBI Taxonomy" id="31234"/>
    <lineage>
        <taxon>Eukaryota</taxon>
        <taxon>Metazoa</taxon>
        <taxon>Ecdysozoa</taxon>
        <taxon>Nematoda</taxon>
        <taxon>Chromadorea</taxon>
        <taxon>Rhabditida</taxon>
        <taxon>Rhabditina</taxon>
        <taxon>Rhabditomorpha</taxon>
        <taxon>Rhabditoidea</taxon>
        <taxon>Rhabditidae</taxon>
        <taxon>Peloderinae</taxon>
        <taxon>Caenorhabditis</taxon>
    </lineage>
</organism>
<evidence type="ECO:0000313" key="3">
    <source>
        <dbReference type="Proteomes" id="UP000483820"/>
    </source>
</evidence>
<feature type="region of interest" description="Disordered" evidence="1">
    <location>
        <begin position="44"/>
        <end position="73"/>
    </location>
</feature>
<dbReference type="RefSeq" id="XP_003095393.2">
    <property type="nucleotide sequence ID" value="XM_003095345.2"/>
</dbReference>
<feature type="compositionally biased region" description="Basic and acidic residues" evidence="1">
    <location>
        <begin position="148"/>
        <end position="158"/>
    </location>
</feature>
<evidence type="ECO:0000256" key="1">
    <source>
        <dbReference type="SAM" id="MobiDB-lite"/>
    </source>
</evidence>
<proteinExistence type="predicted"/>
<feature type="compositionally biased region" description="Basic and acidic residues" evidence="1">
    <location>
        <begin position="17"/>
        <end position="28"/>
    </location>
</feature>
<dbReference type="Proteomes" id="UP000483820">
    <property type="component" value="Chromosome V"/>
</dbReference>
<comment type="caution">
    <text evidence="2">The sequence shown here is derived from an EMBL/GenBank/DDBJ whole genome shotgun (WGS) entry which is preliminary data.</text>
</comment>
<sequence>MSIPSQKRPAEEPASSESDKAKKTKIDEKDDVEVVDEVHKISDDEEIAESSTQKEVSTLKEAATEAVEKAESEKRYYLTEEEQKEREKEKEELMAVFARCQELGGPNFVADQERVLAELTKQKETIKKLLDELRETKKERKPRPPTSEGKRNRKTVEN</sequence>